<evidence type="ECO:0000256" key="1">
    <source>
        <dbReference type="ARBA" id="ARBA00022741"/>
    </source>
</evidence>
<dbReference type="SUPFAM" id="SSF54211">
    <property type="entry name" value="Ribosomal protein S5 domain 2-like"/>
    <property type="match status" value="1"/>
</dbReference>
<accession>A0ABY7UKT0</accession>
<dbReference type="InterPro" id="IPR020568">
    <property type="entry name" value="Ribosomal_Su5_D2-typ_SF"/>
</dbReference>
<gene>
    <name evidence="5" type="ORF">CJEDD_08590</name>
</gene>
<dbReference type="InterPro" id="IPR036554">
    <property type="entry name" value="GHMP_kinase_C_sf"/>
</dbReference>
<feature type="region of interest" description="Disordered" evidence="3">
    <location>
        <begin position="1"/>
        <end position="24"/>
    </location>
</feature>
<dbReference type="Proteomes" id="UP001218071">
    <property type="component" value="Chromosome"/>
</dbReference>
<evidence type="ECO:0000259" key="4">
    <source>
        <dbReference type="Pfam" id="PF10509"/>
    </source>
</evidence>
<sequence>MARFKPPAQSPVERVRAAHPGASPRVATAPGTWVLIGENVDHFGGVTLAGTASLRAAAAVSPRRDGLLSFTARGPLGQELVAQTPYDDAPAAGLERRWWGLVHTLVQRQVLSRDTAGLDITVESDVPVGAGLGALYAADAAIALALAAGHEDVDTAPFRARLAEVCSHAVASHSSLALLRARHTVALRGGGEGVSVLDYADGSLTQAPHPSRHGVRVFSLAKELGQPYTDQREAIADHRAFIDAACANFGVDSLRQLPDASARVVQWVEARRAAGDETAPAPEAARRWVQFCETETLRSLAAAKALRSRRVNELFTLLNSPSESHGLATPDALVALARERGAVAARPAATGTSEAVIAFVPVREADAFADAMARDFEVVEVLPGEAARVEA</sequence>
<evidence type="ECO:0000313" key="6">
    <source>
        <dbReference type="Proteomes" id="UP001218071"/>
    </source>
</evidence>
<evidence type="ECO:0000256" key="3">
    <source>
        <dbReference type="SAM" id="MobiDB-lite"/>
    </source>
</evidence>
<keyword evidence="2" id="KW-0067">ATP-binding</keyword>
<name>A0ABY7UKT0_9CORY</name>
<dbReference type="InterPro" id="IPR019539">
    <property type="entry name" value="GalKase_N"/>
</dbReference>
<dbReference type="InterPro" id="IPR014721">
    <property type="entry name" value="Ribsml_uS5_D2-typ_fold_subgr"/>
</dbReference>
<dbReference type="SUPFAM" id="SSF55060">
    <property type="entry name" value="GHMP Kinase, C-terminal domain"/>
    <property type="match status" value="1"/>
</dbReference>
<feature type="domain" description="Galactokinase N-terminal" evidence="4">
    <location>
        <begin position="21"/>
        <end position="62"/>
    </location>
</feature>
<dbReference type="Gene3D" id="3.30.70.890">
    <property type="entry name" value="GHMP kinase, C-terminal domain"/>
    <property type="match status" value="1"/>
</dbReference>
<proteinExistence type="predicted"/>
<dbReference type="PRINTS" id="PR00959">
    <property type="entry name" value="MEVGALKINASE"/>
</dbReference>
<organism evidence="5 6">
    <name type="scientific">Corynebacterium jeddahense</name>
    <dbReference type="NCBI Taxonomy" id="1414719"/>
    <lineage>
        <taxon>Bacteria</taxon>
        <taxon>Bacillati</taxon>
        <taxon>Actinomycetota</taxon>
        <taxon>Actinomycetes</taxon>
        <taxon>Mycobacteriales</taxon>
        <taxon>Corynebacteriaceae</taxon>
        <taxon>Corynebacterium</taxon>
    </lineage>
</organism>
<dbReference type="RefSeq" id="WP_042409298.1">
    <property type="nucleotide sequence ID" value="NZ_CBYN010000116.1"/>
</dbReference>
<dbReference type="EMBL" id="CP063194">
    <property type="protein sequence ID" value="WCZ39311.1"/>
    <property type="molecule type" value="Genomic_DNA"/>
</dbReference>
<evidence type="ECO:0000256" key="2">
    <source>
        <dbReference type="ARBA" id="ARBA00022840"/>
    </source>
</evidence>
<dbReference type="Gene3D" id="3.30.230.10">
    <property type="match status" value="1"/>
</dbReference>
<protein>
    <submittedName>
        <fullName evidence="5">Galactokinase</fullName>
    </submittedName>
</protein>
<dbReference type="Pfam" id="PF10509">
    <property type="entry name" value="GalKase_gal_bdg"/>
    <property type="match status" value="1"/>
</dbReference>
<keyword evidence="6" id="KW-1185">Reference proteome</keyword>
<keyword evidence="1" id="KW-0547">Nucleotide-binding</keyword>
<reference evidence="5 6" key="1">
    <citation type="submission" date="2020-10" db="EMBL/GenBank/DDBJ databases">
        <title>Complete genome sequence of Corynebacterium jeddahense DSM 45997, type strain of Corynebacterium jeddahense.</title>
        <authorList>
            <person name="Busche T."/>
            <person name="Kalinowski J."/>
            <person name="Ruckert C."/>
        </authorList>
    </citation>
    <scope>NUCLEOTIDE SEQUENCE [LARGE SCALE GENOMIC DNA]</scope>
    <source>
        <strain evidence="5 6">DSM 45997</strain>
    </source>
</reference>
<evidence type="ECO:0000313" key="5">
    <source>
        <dbReference type="EMBL" id="WCZ39311.1"/>
    </source>
</evidence>